<dbReference type="InterPro" id="IPR035965">
    <property type="entry name" value="PAS-like_dom_sf"/>
</dbReference>
<dbReference type="PROSITE" id="PS50045">
    <property type="entry name" value="SIGMA54_INTERACT_4"/>
    <property type="match status" value="1"/>
</dbReference>
<dbReference type="AlphaFoldDB" id="A0A3G1L2R8"/>
<dbReference type="InterPro" id="IPR000014">
    <property type="entry name" value="PAS"/>
</dbReference>
<dbReference type="PROSITE" id="PS50112">
    <property type="entry name" value="PAS"/>
    <property type="match status" value="1"/>
</dbReference>
<dbReference type="InterPro" id="IPR025662">
    <property type="entry name" value="Sigma_54_int_dom_ATP-bd_1"/>
</dbReference>
<dbReference type="InterPro" id="IPR003593">
    <property type="entry name" value="AAA+_ATPase"/>
</dbReference>
<evidence type="ECO:0000313" key="8">
    <source>
        <dbReference type="Proteomes" id="UP000323521"/>
    </source>
</evidence>
<dbReference type="GO" id="GO:0005524">
    <property type="term" value="F:ATP binding"/>
    <property type="evidence" value="ECO:0007669"/>
    <property type="project" value="UniProtKB-KW"/>
</dbReference>
<proteinExistence type="predicted"/>
<dbReference type="NCBIfam" id="TIGR00229">
    <property type="entry name" value="sensory_box"/>
    <property type="match status" value="1"/>
</dbReference>
<reference evidence="7 8" key="1">
    <citation type="submission" date="2016-10" db="EMBL/GenBank/DDBJ databases">
        <title>Complete Genome Sequence of Peptococcaceae strain DCMF.</title>
        <authorList>
            <person name="Edwards R.J."/>
            <person name="Holland S.I."/>
            <person name="Deshpande N.P."/>
            <person name="Wong Y.K."/>
            <person name="Ertan H."/>
            <person name="Manefield M."/>
            <person name="Russell T.L."/>
            <person name="Lee M.J."/>
        </authorList>
    </citation>
    <scope>NUCLEOTIDE SEQUENCE [LARGE SCALE GENOMIC DNA]</scope>
    <source>
        <strain evidence="7 8">DCMF</strain>
    </source>
</reference>
<dbReference type="InterPro" id="IPR002078">
    <property type="entry name" value="Sigma_54_int"/>
</dbReference>
<evidence type="ECO:0000259" key="6">
    <source>
        <dbReference type="PROSITE" id="PS50112"/>
    </source>
</evidence>
<dbReference type="GO" id="GO:0006355">
    <property type="term" value="P:regulation of DNA-templated transcription"/>
    <property type="evidence" value="ECO:0007669"/>
    <property type="project" value="InterPro"/>
</dbReference>
<dbReference type="Pfam" id="PF02954">
    <property type="entry name" value="HTH_8"/>
    <property type="match status" value="1"/>
</dbReference>
<dbReference type="InterPro" id="IPR058031">
    <property type="entry name" value="AAA_lid_NorR"/>
</dbReference>
<dbReference type="Gene3D" id="3.40.50.300">
    <property type="entry name" value="P-loop containing nucleotide triphosphate hydrolases"/>
    <property type="match status" value="1"/>
</dbReference>
<dbReference type="SMART" id="SM00382">
    <property type="entry name" value="AAA"/>
    <property type="match status" value="1"/>
</dbReference>
<feature type="domain" description="Sigma-54 factor interaction" evidence="5">
    <location>
        <begin position="166"/>
        <end position="394"/>
    </location>
</feature>
<keyword evidence="1" id="KW-0547">Nucleotide-binding</keyword>
<dbReference type="InterPro" id="IPR002197">
    <property type="entry name" value="HTH_Fis"/>
</dbReference>
<dbReference type="KEGG" id="fwa:DCMF_26825"/>
<name>A0A3G1L2R8_FORW1</name>
<dbReference type="InterPro" id="IPR027417">
    <property type="entry name" value="P-loop_NTPase"/>
</dbReference>
<evidence type="ECO:0000313" key="7">
    <source>
        <dbReference type="EMBL" id="ATW28934.1"/>
    </source>
</evidence>
<feature type="domain" description="PAS" evidence="6">
    <location>
        <begin position="17"/>
        <end position="68"/>
    </location>
</feature>
<dbReference type="GO" id="GO:0043565">
    <property type="term" value="F:sequence-specific DNA binding"/>
    <property type="evidence" value="ECO:0007669"/>
    <property type="project" value="InterPro"/>
</dbReference>
<dbReference type="PROSITE" id="PS00688">
    <property type="entry name" value="SIGMA54_INTERACT_3"/>
    <property type="match status" value="1"/>
</dbReference>
<dbReference type="Proteomes" id="UP000323521">
    <property type="component" value="Chromosome"/>
</dbReference>
<evidence type="ECO:0000259" key="5">
    <source>
        <dbReference type="PROSITE" id="PS50045"/>
    </source>
</evidence>
<dbReference type="SMART" id="SM00091">
    <property type="entry name" value="PAS"/>
    <property type="match status" value="1"/>
</dbReference>
<dbReference type="FunFam" id="3.40.50.300:FF:000006">
    <property type="entry name" value="DNA-binding transcriptional regulator NtrC"/>
    <property type="match status" value="1"/>
</dbReference>
<dbReference type="SUPFAM" id="SSF55785">
    <property type="entry name" value="PYP-like sensor domain (PAS domain)"/>
    <property type="match status" value="1"/>
</dbReference>
<dbReference type="CDD" id="cd00009">
    <property type="entry name" value="AAA"/>
    <property type="match status" value="1"/>
</dbReference>
<keyword evidence="3" id="KW-0805">Transcription regulation</keyword>
<gene>
    <name evidence="7" type="ORF">DCMF_26825</name>
</gene>
<dbReference type="Pfam" id="PF00989">
    <property type="entry name" value="PAS"/>
    <property type="match status" value="1"/>
</dbReference>
<dbReference type="PANTHER" id="PTHR32071">
    <property type="entry name" value="TRANSCRIPTIONAL REGULATORY PROTEIN"/>
    <property type="match status" value="1"/>
</dbReference>
<keyword evidence="4" id="KW-0804">Transcription</keyword>
<dbReference type="Gene3D" id="1.10.10.60">
    <property type="entry name" value="Homeodomain-like"/>
    <property type="match status" value="1"/>
</dbReference>
<evidence type="ECO:0000256" key="2">
    <source>
        <dbReference type="ARBA" id="ARBA00022840"/>
    </source>
</evidence>
<dbReference type="Pfam" id="PF00158">
    <property type="entry name" value="Sigma54_activat"/>
    <property type="match status" value="1"/>
</dbReference>
<dbReference type="SUPFAM" id="SSF52540">
    <property type="entry name" value="P-loop containing nucleoside triphosphate hydrolases"/>
    <property type="match status" value="1"/>
</dbReference>
<organism evidence="7 8">
    <name type="scientific">Formimonas warabiya</name>
    <dbReference type="NCBI Taxonomy" id="1761012"/>
    <lineage>
        <taxon>Bacteria</taxon>
        <taxon>Bacillati</taxon>
        <taxon>Bacillota</taxon>
        <taxon>Clostridia</taxon>
        <taxon>Eubacteriales</taxon>
        <taxon>Peptococcaceae</taxon>
        <taxon>Candidatus Formimonas</taxon>
    </lineage>
</organism>
<keyword evidence="8" id="KW-1185">Reference proteome</keyword>
<evidence type="ECO:0000256" key="4">
    <source>
        <dbReference type="ARBA" id="ARBA00023163"/>
    </source>
</evidence>
<dbReference type="EMBL" id="CP017634">
    <property type="protein sequence ID" value="ATW28934.1"/>
    <property type="molecule type" value="Genomic_DNA"/>
</dbReference>
<evidence type="ECO:0008006" key="9">
    <source>
        <dbReference type="Google" id="ProtNLM"/>
    </source>
</evidence>
<protein>
    <recommendedName>
        <fullName evidence="9">PAS domain S-box protein</fullName>
    </recommendedName>
</protein>
<accession>A0A3G1L2R8</accession>
<dbReference type="Gene3D" id="1.10.8.60">
    <property type="match status" value="1"/>
</dbReference>
<keyword evidence="2" id="KW-0067">ATP-binding</keyword>
<dbReference type="InterPro" id="IPR013767">
    <property type="entry name" value="PAS_fold"/>
</dbReference>
<dbReference type="PROSITE" id="PS00675">
    <property type="entry name" value="SIGMA54_INTERACT_1"/>
    <property type="match status" value="1"/>
</dbReference>
<dbReference type="SUPFAM" id="SSF46689">
    <property type="entry name" value="Homeodomain-like"/>
    <property type="match status" value="1"/>
</dbReference>
<dbReference type="InterPro" id="IPR009057">
    <property type="entry name" value="Homeodomain-like_sf"/>
</dbReference>
<dbReference type="Pfam" id="PF25601">
    <property type="entry name" value="AAA_lid_14"/>
    <property type="match status" value="1"/>
</dbReference>
<dbReference type="PRINTS" id="PR01590">
    <property type="entry name" value="HTHFIS"/>
</dbReference>
<sequence>MEDNSQIIKEIDEKINLSIKYENILNSIDEGVYVVDTEGFLLFYNPALEKLEGFNHWSVLGKHVTEIYPLDWETSLLLKVIITGKPILDYYQEYFVNDRPISIICNTVPVYANGVVIGAASIVRDFSRFKEMVEKNLDLQEKLINRNNRSGNKSHDKDIYFSFRQIIGENTSLKECIKWGEAAAKTESPVFIYGETGTGKELFAQSIHLESPRSKGPFLGLNVAAIPETLLEGILFGTSKGAFTGAINRVGMLEQANSGTLFLDEINSMPIALQAKLLRVLEEKKIRRLGDNEVIPVDVRIISSCNVDPTEAIEKGQLRSDLFYRLAVVYLTIPPLRERMDDLEMLADAFIQQYNHLFKMHIKGLSDEVLAAFRSYHWPGNIRQLKHCIECAMNVVSKDTNLIDIENLPKYLRFSPGNIQNSVFTEIEDSEKNRIKIALKKNNGNIARAAVELGVSRQNLQYRIKKYNLK</sequence>
<dbReference type="CDD" id="cd00130">
    <property type="entry name" value="PAS"/>
    <property type="match status" value="1"/>
</dbReference>
<dbReference type="Gene3D" id="3.30.450.20">
    <property type="entry name" value="PAS domain"/>
    <property type="match status" value="1"/>
</dbReference>
<dbReference type="PANTHER" id="PTHR32071:SF74">
    <property type="entry name" value="TRANSCRIPTIONAL ACTIVATOR ROCR"/>
    <property type="match status" value="1"/>
</dbReference>
<evidence type="ECO:0000256" key="1">
    <source>
        <dbReference type="ARBA" id="ARBA00022741"/>
    </source>
</evidence>
<dbReference type="InterPro" id="IPR025944">
    <property type="entry name" value="Sigma_54_int_dom_CS"/>
</dbReference>
<evidence type="ECO:0000256" key="3">
    <source>
        <dbReference type="ARBA" id="ARBA00023015"/>
    </source>
</evidence>